<protein>
    <submittedName>
        <fullName evidence="10">ABC transporter ATP-binding protein</fullName>
    </submittedName>
</protein>
<evidence type="ECO:0000256" key="7">
    <source>
        <dbReference type="SAM" id="Phobius"/>
    </source>
</evidence>
<sequence>MLNNHLEVLKIYHSVWNVVKTRYEHPIRDMLILGFILFIHTLLSVAVPYILKEIVDQSKSGTTQLEITQLFTWMNLYILATAYALGWLLMNLLNHVQGFLSANLQTKFKIALLHGSVQQFFKTTFAEQKKIEVGVYQTDILRGATSFGTITYVILFVLIPIIFQILSMVWVLAQSIALNYALYFMIFAFVTFVLNIYFTAKGNDIFTAMYDAQNQVGQFFVEKIQANYDIKVNGAQQYEMNLYEKRLNHYKNEMVNSYRKLAWIMAIQVFFVGAFLLTFMLFTVYLFKHQNVTSGDFVLISTYIIALTMPLLMVSQSIIHLKGDFIAIEKFYQYFNLETDQLKLENIIDQPVFYTFKNAQLYLGKNLIQNFNLEIEKNKIYVAIGQTGIGKTSLINYLIGLERIEAGQLFYKNIEISQQFSENIFKEIAVVSQMPMVYSGTLRENLIHNSPYHYKDDELKEYLSKFNLINLLEKNNLSLDDDLQHIYKSFSGGEKQRISIIRALLKKPKLLIMDEPTAALDEQTSLEVIQFIRNQVSTIFMISHANYAIKYADKVINFDELIQQDQRSEDDF</sequence>
<evidence type="ECO:0000259" key="8">
    <source>
        <dbReference type="PROSITE" id="PS50893"/>
    </source>
</evidence>
<evidence type="ECO:0000313" key="10">
    <source>
        <dbReference type="EMBL" id="AWL29279.1"/>
    </source>
</evidence>
<accession>A0A2S2FEB2</accession>
<keyword evidence="11" id="KW-1185">Reference proteome</keyword>
<evidence type="ECO:0000259" key="9">
    <source>
        <dbReference type="PROSITE" id="PS50929"/>
    </source>
</evidence>
<evidence type="ECO:0000256" key="4">
    <source>
        <dbReference type="ARBA" id="ARBA00022840"/>
    </source>
</evidence>
<dbReference type="AlphaFoldDB" id="A0A2S2FEB2"/>
<feature type="transmembrane region" description="Helical" evidence="7">
    <location>
        <begin position="297"/>
        <end position="314"/>
    </location>
</feature>
<dbReference type="OrthoDB" id="8952216at2"/>
<dbReference type="GO" id="GO:0140359">
    <property type="term" value="F:ABC-type transporter activity"/>
    <property type="evidence" value="ECO:0007669"/>
    <property type="project" value="InterPro"/>
</dbReference>
<dbReference type="PROSITE" id="PS00211">
    <property type="entry name" value="ABC_TRANSPORTER_1"/>
    <property type="match status" value="1"/>
</dbReference>
<dbReference type="InterPro" id="IPR039421">
    <property type="entry name" value="Type_1_exporter"/>
</dbReference>
<dbReference type="GO" id="GO:0016887">
    <property type="term" value="F:ATP hydrolysis activity"/>
    <property type="evidence" value="ECO:0007669"/>
    <property type="project" value="InterPro"/>
</dbReference>
<dbReference type="Pfam" id="PF00005">
    <property type="entry name" value="ABC_tran"/>
    <property type="match status" value="1"/>
</dbReference>
<dbReference type="InterPro" id="IPR003593">
    <property type="entry name" value="AAA+_ATPase"/>
</dbReference>
<dbReference type="InterPro" id="IPR003439">
    <property type="entry name" value="ABC_transporter-like_ATP-bd"/>
</dbReference>
<dbReference type="PROSITE" id="PS50893">
    <property type="entry name" value="ABC_TRANSPORTER_2"/>
    <property type="match status" value="1"/>
</dbReference>
<dbReference type="InterPro" id="IPR027417">
    <property type="entry name" value="P-loop_NTPase"/>
</dbReference>
<dbReference type="RefSeq" id="WP_081406069.1">
    <property type="nucleotide sequence ID" value="NZ_CP029397.2"/>
</dbReference>
<dbReference type="InterPro" id="IPR017871">
    <property type="entry name" value="ABC_transporter-like_CS"/>
</dbReference>
<dbReference type="Pfam" id="PF00664">
    <property type="entry name" value="ABC_membrane"/>
    <property type="match status" value="1"/>
</dbReference>
<dbReference type="PROSITE" id="PS50929">
    <property type="entry name" value="ABC_TM1F"/>
    <property type="match status" value="1"/>
</dbReference>
<dbReference type="SUPFAM" id="SSF90123">
    <property type="entry name" value="ABC transporter transmembrane region"/>
    <property type="match status" value="1"/>
</dbReference>
<keyword evidence="6 7" id="KW-0472">Membrane</keyword>
<feature type="transmembrane region" description="Helical" evidence="7">
    <location>
        <begin position="178"/>
        <end position="200"/>
    </location>
</feature>
<dbReference type="CDD" id="cd03228">
    <property type="entry name" value="ABCC_MRP_Like"/>
    <property type="match status" value="1"/>
</dbReference>
<feature type="transmembrane region" description="Helical" evidence="7">
    <location>
        <begin position="261"/>
        <end position="285"/>
    </location>
</feature>
<feature type="transmembrane region" description="Helical" evidence="7">
    <location>
        <begin position="150"/>
        <end position="172"/>
    </location>
</feature>
<dbReference type="SMART" id="SM00382">
    <property type="entry name" value="AAA"/>
    <property type="match status" value="1"/>
</dbReference>
<proteinExistence type="predicted"/>
<organism evidence="10 11">
    <name type="scientific">Acinetobacter defluvii</name>
    <dbReference type="NCBI Taxonomy" id="1871111"/>
    <lineage>
        <taxon>Bacteria</taxon>
        <taxon>Pseudomonadati</taxon>
        <taxon>Pseudomonadota</taxon>
        <taxon>Gammaproteobacteria</taxon>
        <taxon>Moraxellales</taxon>
        <taxon>Moraxellaceae</taxon>
        <taxon>Acinetobacter</taxon>
    </lineage>
</organism>
<evidence type="ECO:0000256" key="2">
    <source>
        <dbReference type="ARBA" id="ARBA00022692"/>
    </source>
</evidence>
<evidence type="ECO:0000256" key="5">
    <source>
        <dbReference type="ARBA" id="ARBA00022989"/>
    </source>
</evidence>
<keyword evidence="3" id="KW-0547">Nucleotide-binding</keyword>
<dbReference type="InterPro" id="IPR011527">
    <property type="entry name" value="ABC1_TM_dom"/>
</dbReference>
<feature type="transmembrane region" description="Helical" evidence="7">
    <location>
        <begin position="71"/>
        <end position="90"/>
    </location>
</feature>
<dbReference type="GO" id="GO:0005524">
    <property type="term" value="F:ATP binding"/>
    <property type="evidence" value="ECO:0007669"/>
    <property type="project" value="UniProtKB-KW"/>
</dbReference>
<evidence type="ECO:0000256" key="3">
    <source>
        <dbReference type="ARBA" id="ARBA00022741"/>
    </source>
</evidence>
<feature type="domain" description="ABC transmembrane type-1" evidence="9">
    <location>
        <begin position="31"/>
        <end position="323"/>
    </location>
</feature>
<dbReference type="Proteomes" id="UP000245977">
    <property type="component" value="Chromosome"/>
</dbReference>
<name>A0A2S2FEB2_9GAMM</name>
<dbReference type="KEGG" id="adv:DJ533_12235"/>
<keyword evidence="5 7" id="KW-1133">Transmembrane helix</keyword>
<evidence type="ECO:0000313" key="11">
    <source>
        <dbReference type="Proteomes" id="UP000245977"/>
    </source>
</evidence>
<dbReference type="Gene3D" id="1.20.1560.10">
    <property type="entry name" value="ABC transporter type 1, transmembrane domain"/>
    <property type="match status" value="1"/>
</dbReference>
<dbReference type="InterPro" id="IPR036640">
    <property type="entry name" value="ABC1_TM_sf"/>
</dbReference>
<feature type="domain" description="ABC transporter" evidence="8">
    <location>
        <begin position="342"/>
        <end position="572"/>
    </location>
</feature>
<gene>
    <name evidence="10" type="ORF">DJ533_12235</name>
</gene>
<dbReference type="Gene3D" id="3.40.50.300">
    <property type="entry name" value="P-loop containing nucleotide triphosphate hydrolases"/>
    <property type="match status" value="1"/>
</dbReference>
<dbReference type="EMBL" id="CP029397">
    <property type="protein sequence ID" value="AWL29279.1"/>
    <property type="molecule type" value="Genomic_DNA"/>
</dbReference>
<evidence type="ECO:0000256" key="6">
    <source>
        <dbReference type="ARBA" id="ARBA00023136"/>
    </source>
</evidence>
<keyword evidence="4 10" id="KW-0067">ATP-binding</keyword>
<dbReference type="STRING" id="1871111.GCA_001704615_01370"/>
<comment type="subcellular location">
    <subcellularLocation>
        <location evidence="1">Cell membrane</location>
        <topology evidence="1">Multi-pass membrane protein</topology>
    </subcellularLocation>
</comment>
<reference evidence="10" key="1">
    <citation type="submission" date="2019-08" db="EMBL/GenBank/DDBJ databases">
        <title>The complete genome of Acinetobacter defluvii strain WCHAD010030.</title>
        <authorList>
            <person name="Hu Y."/>
            <person name="Qin J."/>
            <person name="Feng Y."/>
            <person name="Zong Z."/>
        </authorList>
    </citation>
    <scope>NUCLEOTIDE SEQUENCE</scope>
    <source>
        <strain evidence="10">WCHA30</strain>
    </source>
</reference>
<evidence type="ECO:0000256" key="1">
    <source>
        <dbReference type="ARBA" id="ARBA00004651"/>
    </source>
</evidence>
<dbReference type="SUPFAM" id="SSF52540">
    <property type="entry name" value="P-loop containing nucleoside triphosphate hydrolases"/>
    <property type="match status" value="1"/>
</dbReference>
<dbReference type="PANTHER" id="PTHR24221">
    <property type="entry name" value="ATP-BINDING CASSETTE SUB-FAMILY B"/>
    <property type="match status" value="1"/>
</dbReference>
<feature type="transmembrane region" description="Helical" evidence="7">
    <location>
        <begin position="30"/>
        <end position="51"/>
    </location>
</feature>
<keyword evidence="2 7" id="KW-0812">Transmembrane</keyword>
<dbReference type="PANTHER" id="PTHR24221:SF654">
    <property type="entry name" value="ATP-BINDING CASSETTE SUB-FAMILY B MEMBER 6"/>
    <property type="match status" value="1"/>
</dbReference>
<dbReference type="GO" id="GO:0005886">
    <property type="term" value="C:plasma membrane"/>
    <property type="evidence" value="ECO:0007669"/>
    <property type="project" value="UniProtKB-SubCell"/>
</dbReference>